<sequence>MGERLPEAWMVEWHRNRRVEFPLRRWSMLQPPVVLILPMALLSMNGIPDMLDDGGGWRFFAYLLIAMYAGVVVGITCQLVTQRPALVVDHRGLHLGRRRFLPWDGIGSISPVTGPKPTRRLEIFQTNVWAKNLTVTQQHVNDLHAFRTWLDDLLTEHRQTSHSN</sequence>
<evidence type="ECO:0000313" key="2">
    <source>
        <dbReference type="EMBL" id="NIK57083.1"/>
    </source>
</evidence>
<proteinExistence type="predicted"/>
<dbReference type="AlphaFoldDB" id="A0A7X5VAX4"/>
<evidence type="ECO:0000313" key="3">
    <source>
        <dbReference type="Proteomes" id="UP000555407"/>
    </source>
</evidence>
<comment type="caution">
    <text evidence="2">The sequence shown here is derived from an EMBL/GenBank/DDBJ whole genome shotgun (WGS) entry which is preliminary data.</text>
</comment>
<keyword evidence="1" id="KW-1133">Transmembrane helix</keyword>
<dbReference type="RefSeq" id="WP_167206920.1">
    <property type="nucleotide sequence ID" value="NZ_JAASRO010000001.1"/>
</dbReference>
<feature type="transmembrane region" description="Helical" evidence="1">
    <location>
        <begin position="26"/>
        <end position="47"/>
    </location>
</feature>
<reference evidence="2 3" key="1">
    <citation type="submission" date="2020-03" db="EMBL/GenBank/DDBJ databases">
        <title>Sequencing the genomes of 1000 actinobacteria strains.</title>
        <authorList>
            <person name="Klenk H.-P."/>
        </authorList>
    </citation>
    <scope>NUCLEOTIDE SEQUENCE [LARGE SCALE GENOMIC DNA]</scope>
    <source>
        <strain evidence="2 3">DSM 45490</strain>
    </source>
</reference>
<dbReference type="EMBL" id="JAASRO010000001">
    <property type="protein sequence ID" value="NIK57083.1"/>
    <property type="molecule type" value="Genomic_DNA"/>
</dbReference>
<keyword evidence="3" id="KW-1185">Reference proteome</keyword>
<accession>A0A7X5VAX4</accession>
<protein>
    <submittedName>
        <fullName evidence="2">Uncharacterized protein</fullName>
    </submittedName>
</protein>
<name>A0A7X5VAX4_9ACTN</name>
<gene>
    <name evidence="2" type="ORF">BJY22_002800</name>
</gene>
<keyword evidence="1" id="KW-0472">Membrane</keyword>
<organism evidence="2 3">
    <name type="scientific">Kribbella shirazensis</name>
    <dbReference type="NCBI Taxonomy" id="1105143"/>
    <lineage>
        <taxon>Bacteria</taxon>
        <taxon>Bacillati</taxon>
        <taxon>Actinomycetota</taxon>
        <taxon>Actinomycetes</taxon>
        <taxon>Propionibacteriales</taxon>
        <taxon>Kribbellaceae</taxon>
        <taxon>Kribbella</taxon>
    </lineage>
</organism>
<evidence type="ECO:0000256" key="1">
    <source>
        <dbReference type="SAM" id="Phobius"/>
    </source>
</evidence>
<keyword evidence="1" id="KW-0812">Transmembrane</keyword>
<feature type="transmembrane region" description="Helical" evidence="1">
    <location>
        <begin position="59"/>
        <end position="81"/>
    </location>
</feature>
<dbReference type="Proteomes" id="UP000555407">
    <property type="component" value="Unassembled WGS sequence"/>
</dbReference>